<sequence length="210" mass="23123">MPVDISEGVYPAAFPAPWTSDQHTHVFQLSSSNLLKVKKGDITKWFVDGRSDAIVNPTNIFMLPGGISVDTAIHKAAGTQLGIACNDIPEVEPGVRCPTGEARITPGFKLPASCVIHTVGPVYYFERNPVASLRNAYRNSLMVAKANNIEYIAFPAISCGNNLYPLKKAATVAISTVKEFANDFKEVHFVLFLDDVYKDWLDKTRELLLH</sequence>
<name>A0ABQ9L7Z7_HEVBR</name>
<accession>A0ABQ9L7Z7</accession>
<evidence type="ECO:0000259" key="1">
    <source>
        <dbReference type="PROSITE" id="PS51154"/>
    </source>
</evidence>
<evidence type="ECO:0000313" key="2">
    <source>
        <dbReference type="EMBL" id="KAJ9160463.1"/>
    </source>
</evidence>
<feature type="domain" description="Macro" evidence="1">
    <location>
        <begin position="22"/>
        <end position="208"/>
    </location>
</feature>
<dbReference type="PANTHER" id="PTHR11106:SF108">
    <property type="entry name" value="MACRO DOMAIN-CONTAINING PROTEIN"/>
    <property type="match status" value="1"/>
</dbReference>
<proteinExistence type="predicted"/>
<dbReference type="Pfam" id="PF01661">
    <property type="entry name" value="Macro"/>
    <property type="match status" value="1"/>
</dbReference>
<dbReference type="EMBL" id="JARPOI010000014">
    <property type="protein sequence ID" value="KAJ9160463.1"/>
    <property type="molecule type" value="Genomic_DNA"/>
</dbReference>
<dbReference type="SMART" id="SM00506">
    <property type="entry name" value="A1pp"/>
    <property type="match status" value="1"/>
</dbReference>
<comment type="caution">
    <text evidence="2">The sequence shown here is derived from an EMBL/GenBank/DDBJ whole genome shotgun (WGS) entry which is preliminary data.</text>
</comment>
<organism evidence="2 3">
    <name type="scientific">Hevea brasiliensis</name>
    <name type="common">Para rubber tree</name>
    <name type="synonym">Siphonia brasiliensis</name>
    <dbReference type="NCBI Taxonomy" id="3981"/>
    <lineage>
        <taxon>Eukaryota</taxon>
        <taxon>Viridiplantae</taxon>
        <taxon>Streptophyta</taxon>
        <taxon>Embryophyta</taxon>
        <taxon>Tracheophyta</taxon>
        <taxon>Spermatophyta</taxon>
        <taxon>Magnoliopsida</taxon>
        <taxon>eudicotyledons</taxon>
        <taxon>Gunneridae</taxon>
        <taxon>Pentapetalae</taxon>
        <taxon>rosids</taxon>
        <taxon>fabids</taxon>
        <taxon>Malpighiales</taxon>
        <taxon>Euphorbiaceae</taxon>
        <taxon>Crotonoideae</taxon>
        <taxon>Micrandreae</taxon>
        <taxon>Hevea</taxon>
    </lineage>
</organism>
<reference evidence="2" key="1">
    <citation type="journal article" date="2023" name="Plant Biotechnol. J.">
        <title>Chromosome-level wild Hevea brasiliensis genome provides new tools for genomic-assisted breeding and valuable loci to elevate rubber yield.</title>
        <authorList>
            <person name="Cheng H."/>
            <person name="Song X."/>
            <person name="Hu Y."/>
            <person name="Wu T."/>
            <person name="Yang Q."/>
            <person name="An Z."/>
            <person name="Feng S."/>
            <person name="Deng Z."/>
            <person name="Wu W."/>
            <person name="Zeng X."/>
            <person name="Tu M."/>
            <person name="Wang X."/>
            <person name="Huang H."/>
        </authorList>
    </citation>
    <scope>NUCLEOTIDE SEQUENCE</scope>
    <source>
        <strain evidence="2">MT/VB/25A 57/8</strain>
    </source>
</reference>
<dbReference type="Proteomes" id="UP001174677">
    <property type="component" value="Chromosome 14"/>
</dbReference>
<dbReference type="InterPro" id="IPR043472">
    <property type="entry name" value="Macro_dom-like"/>
</dbReference>
<gene>
    <name evidence="2" type="ORF">P3X46_025863</name>
</gene>
<protein>
    <recommendedName>
        <fullName evidence="1">Macro domain-containing protein</fullName>
    </recommendedName>
</protein>
<evidence type="ECO:0000313" key="3">
    <source>
        <dbReference type="Proteomes" id="UP001174677"/>
    </source>
</evidence>
<dbReference type="SUPFAM" id="SSF52949">
    <property type="entry name" value="Macro domain-like"/>
    <property type="match status" value="1"/>
</dbReference>
<dbReference type="PROSITE" id="PS51154">
    <property type="entry name" value="MACRO"/>
    <property type="match status" value="1"/>
</dbReference>
<keyword evidence="3" id="KW-1185">Reference proteome</keyword>
<dbReference type="InterPro" id="IPR002589">
    <property type="entry name" value="Macro_dom"/>
</dbReference>
<dbReference type="PANTHER" id="PTHR11106">
    <property type="entry name" value="GANGLIOSIDE INDUCED DIFFERENTIATION ASSOCIATED PROTEIN 2-RELATED"/>
    <property type="match status" value="1"/>
</dbReference>
<dbReference type="Gene3D" id="3.40.220.10">
    <property type="entry name" value="Leucine Aminopeptidase, subunit E, domain 1"/>
    <property type="match status" value="1"/>
</dbReference>